<dbReference type="Pfam" id="PF24732">
    <property type="entry name" value="ParE_like"/>
    <property type="match status" value="1"/>
</dbReference>
<dbReference type="InterPro" id="IPR056925">
    <property type="entry name" value="ParE-like"/>
</dbReference>
<dbReference type="EMBL" id="NOIF01000177">
    <property type="protein sequence ID" value="OZS42192.1"/>
    <property type="molecule type" value="Genomic_DNA"/>
</dbReference>
<proteinExistence type="predicted"/>
<organism evidence="2 3">
    <name type="scientific">Photobacterium sanguinicancri</name>
    <dbReference type="NCBI Taxonomy" id="875932"/>
    <lineage>
        <taxon>Bacteria</taxon>
        <taxon>Pseudomonadati</taxon>
        <taxon>Pseudomonadota</taxon>
        <taxon>Gammaproteobacteria</taxon>
        <taxon>Vibrionales</taxon>
        <taxon>Vibrionaceae</taxon>
        <taxon>Photobacterium</taxon>
    </lineage>
</organism>
<sequence>MTSTKQLIDTFQPHIPLCHIKRAFNIERQLQSGASYLSLGGKKVRSCPNLVRFKLGRGFRFVWHIASDGLQPKEITTRQGFERIIRQIRKASS</sequence>
<name>A0ABX4FTM3_9GAMM</name>
<accession>A0ABX4FTM3</accession>
<evidence type="ECO:0000313" key="3">
    <source>
        <dbReference type="Proteomes" id="UP000215999"/>
    </source>
</evidence>
<protein>
    <recommendedName>
        <fullName evidence="1">ParE-like toxin domain-containing protein</fullName>
    </recommendedName>
</protein>
<gene>
    <name evidence="2" type="ORF">ASV53_19735</name>
</gene>
<reference evidence="2 3" key="1">
    <citation type="journal article" date="2016" name="Antonie Van Leeuwenhoek">
        <title>Photobacterium sanguinicancri sp. nov. isolated from marine animals.</title>
        <authorList>
            <person name="Gomez-Gil B."/>
            <person name="Roque A."/>
            <person name="Rotllant G."/>
            <person name="Romalde J.L."/>
            <person name="Doce A."/>
            <person name="Eggermont M."/>
            <person name="Defoirdt T."/>
        </authorList>
    </citation>
    <scope>NUCLEOTIDE SEQUENCE [LARGE SCALE GENOMIC DNA]</scope>
    <source>
        <strain evidence="2 3">CAIM 1827</strain>
    </source>
</reference>
<evidence type="ECO:0000259" key="1">
    <source>
        <dbReference type="Pfam" id="PF24732"/>
    </source>
</evidence>
<keyword evidence="3" id="KW-1185">Reference proteome</keyword>
<evidence type="ECO:0000313" key="2">
    <source>
        <dbReference type="EMBL" id="OZS42192.1"/>
    </source>
</evidence>
<comment type="caution">
    <text evidence="2">The sequence shown here is derived from an EMBL/GenBank/DDBJ whole genome shotgun (WGS) entry which is preliminary data.</text>
</comment>
<dbReference type="Proteomes" id="UP000215999">
    <property type="component" value="Unassembled WGS sequence"/>
</dbReference>
<feature type="domain" description="ParE-like toxin" evidence="1">
    <location>
        <begin position="20"/>
        <end position="79"/>
    </location>
</feature>